<evidence type="ECO:0000313" key="3">
    <source>
        <dbReference type="Proteomes" id="UP001153069"/>
    </source>
</evidence>
<feature type="region of interest" description="Disordered" evidence="1">
    <location>
        <begin position="1"/>
        <end position="31"/>
    </location>
</feature>
<proteinExistence type="predicted"/>
<keyword evidence="3" id="KW-1185">Reference proteome</keyword>
<dbReference type="OrthoDB" id="56959at2759"/>
<dbReference type="AlphaFoldDB" id="A0A9N8EBL2"/>
<dbReference type="Proteomes" id="UP001153069">
    <property type="component" value="Unassembled WGS sequence"/>
</dbReference>
<gene>
    <name evidence="2" type="ORF">SEMRO_771_G200160.1</name>
</gene>
<dbReference type="EMBL" id="CAICTM010000770">
    <property type="protein sequence ID" value="CAB9516271.1"/>
    <property type="molecule type" value="Genomic_DNA"/>
</dbReference>
<name>A0A9N8EBL2_9STRA</name>
<feature type="compositionally biased region" description="Low complexity" evidence="1">
    <location>
        <begin position="1"/>
        <end position="19"/>
    </location>
</feature>
<reference evidence="2" key="1">
    <citation type="submission" date="2020-06" db="EMBL/GenBank/DDBJ databases">
        <authorList>
            <consortium name="Plant Systems Biology data submission"/>
        </authorList>
    </citation>
    <scope>NUCLEOTIDE SEQUENCE</scope>
    <source>
        <strain evidence="2">D6</strain>
    </source>
</reference>
<protein>
    <submittedName>
        <fullName evidence="2">Uncharacterized protein</fullName>
    </submittedName>
</protein>
<evidence type="ECO:0000256" key="1">
    <source>
        <dbReference type="SAM" id="MobiDB-lite"/>
    </source>
</evidence>
<comment type="caution">
    <text evidence="2">The sequence shown here is derived from an EMBL/GenBank/DDBJ whole genome shotgun (WGS) entry which is preliminary data.</text>
</comment>
<sequence length="306" mass="33205">MTQNSPGNSSESESNDSNQPEPPTSSLYDFVSSLISPAANVSGDPDSRTFSFDSNQHDAETNMAEPAFPTLKQPRVGGLNATGAWTGHGVGGEGTSPMSTQCMRDFKTNVIKNHQALSPIELKCKEGLSGSPDLLFNLPGEPNADKVVPSLIALSEFMISVGMESVFRIIQTDGTQLDMLLQPGMVSSDIERTWHKDLTVNGVIKVDDQGRPVMANGAVDRFAQCSYDAQNLHWPGEAVLNSCSPTLMQDLKQVIPKLADRTGPHVLFTILKKIYRPSSSKIKSLVNKLEALKLTMMHLLSSGKFR</sequence>
<accession>A0A9N8EBL2</accession>
<organism evidence="2 3">
    <name type="scientific">Seminavis robusta</name>
    <dbReference type="NCBI Taxonomy" id="568900"/>
    <lineage>
        <taxon>Eukaryota</taxon>
        <taxon>Sar</taxon>
        <taxon>Stramenopiles</taxon>
        <taxon>Ochrophyta</taxon>
        <taxon>Bacillariophyta</taxon>
        <taxon>Bacillariophyceae</taxon>
        <taxon>Bacillariophycidae</taxon>
        <taxon>Naviculales</taxon>
        <taxon>Naviculaceae</taxon>
        <taxon>Seminavis</taxon>
    </lineage>
</organism>
<evidence type="ECO:0000313" key="2">
    <source>
        <dbReference type="EMBL" id="CAB9516271.1"/>
    </source>
</evidence>